<dbReference type="PRINTS" id="PR01333">
    <property type="entry name" value="2POREKCHANEL"/>
</dbReference>
<reference evidence="12 13" key="1">
    <citation type="journal article" date="1998" name="Science">
        <title>Genome sequence of the nematode C. elegans: a platform for investigating biology.</title>
        <authorList>
            <consortium name="The C. elegans sequencing consortium"/>
            <person name="Sulson J.E."/>
            <person name="Waterston R."/>
        </authorList>
    </citation>
    <scope>NUCLEOTIDE SEQUENCE [LARGE SCALE GENOMIC DNA]</scope>
    <source>
        <strain evidence="12 13">Bristol N2</strain>
    </source>
</reference>
<accession>Q8IG65</accession>
<dbReference type="HOGENOM" id="CLU_054264_0_0_1"/>
<keyword evidence="3 8" id="KW-0812">Transmembrane</keyword>
<dbReference type="KEGG" id="cel:CELE_C48E7.9"/>
<dbReference type="GO" id="GO:0005886">
    <property type="term" value="C:plasma membrane"/>
    <property type="evidence" value="ECO:0000318"/>
    <property type="project" value="GO_Central"/>
</dbReference>
<evidence type="ECO:0000313" key="13">
    <source>
        <dbReference type="Proteomes" id="UP000001940"/>
    </source>
</evidence>
<dbReference type="GO" id="GO:0015271">
    <property type="term" value="F:outward rectifier potassium channel activity"/>
    <property type="evidence" value="ECO:0000318"/>
    <property type="project" value="GO_Central"/>
</dbReference>
<dbReference type="Proteomes" id="UP000001940">
    <property type="component" value="Chromosome I"/>
</dbReference>
<proteinExistence type="inferred from homology"/>
<dbReference type="PANTHER" id="PTHR11003">
    <property type="entry name" value="POTASSIUM CHANNEL, SUBFAMILY K"/>
    <property type="match status" value="1"/>
</dbReference>
<evidence type="ECO:0000313" key="12">
    <source>
        <dbReference type="EMBL" id="CCD64212.1"/>
    </source>
</evidence>
<keyword evidence="4 10" id="KW-1133">Transmembrane helix</keyword>
<dbReference type="GO" id="GO:0071805">
    <property type="term" value="P:potassium ion transmembrane transport"/>
    <property type="evidence" value="ECO:0000318"/>
    <property type="project" value="GO_Central"/>
</dbReference>
<feature type="transmembrane region" description="Helical" evidence="10">
    <location>
        <begin position="93"/>
        <end position="116"/>
    </location>
</feature>
<dbReference type="DIP" id="DIP-26371N"/>
<dbReference type="STRING" id="6239.C48E7.9.1"/>
<dbReference type="RefSeq" id="NP_491810.2">
    <property type="nucleotide sequence ID" value="NM_059409.5"/>
</dbReference>
<feature type="transmembrane region" description="Helical" evidence="10">
    <location>
        <begin position="261"/>
        <end position="283"/>
    </location>
</feature>
<dbReference type="GO" id="GO:0022841">
    <property type="term" value="F:potassium ion leak channel activity"/>
    <property type="evidence" value="ECO:0000318"/>
    <property type="project" value="GO_Central"/>
</dbReference>
<feature type="compositionally biased region" description="Low complexity" evidence="9">
    <location>
        <begin position="16"/>
        <end position="30"/>
    </location>
</feature>
<dbReference type="CTD" id="183583"/>
<evidence type="ECO:0000256" key="3">
    <source>
        <dbReference type="ARBA" id="ARBA00022692"/>
    </source>
</evidence>
<feature type="compositionally biased region" description="Polar residues" evidence="9">
    <location>
        <begin position="1"/>
        <end position="15"/>
    </location>
</feature>
<comment type="subcellular location">
    <subcellularLocation>
        <location evidence="1">Membrane</location>
        <topology evidence="1">Multi-pass membrane protein</topology>
    </subcellularLocation>
</comment>
<evidence type="ECO:0000259" key="11">
    <source>
        <dbReference type="Pfam" id="PF07885"/>
    </source>
</evidence>
<dbReference type="InParanoid" id="Q8IG65"/>
<dbReference type="WormBase" id="C48E7.9">
    <property type="protein sequence ID" value="CE45211"/>
    <property type="gene ID" value="WBGene00006689"/>
    <property type="gene designation" value="twk-37"/>
</dbReference>
<dbReference type="AlphaFoldDB" id="Q8IG65"/>
<evidence type="ECO:0000256" key="7">
    <source>
        <dbReference type="ARBA" id="ARBA00023303"/>
    </source>
</evidence>
<evidence type="ECO:0000256" key="4">
    <source>
        <dbReference type="ARBA" id="ARBA00022989"/>
    </source>
</evidence>
<dbReference type="FunFam" id="1.10.287.70:FF:000296">
    <property type="entry name" value="TWiK family of potassium channels"/>
    <property type="match status" value="1"/>
</dbReference>
<comment type="similarity">
    <text evidence="8">Belongs to the two pore domain potassium channel (TC 1.A.1.8) family.</text>
</comment>
<keyword evidence="6 10" id="KW-0472">Membrane</keyword>
<dbReference type="PhylomeDB" id="Q8IG65"/>
<keyword evidence="2 8" id="KW-0813">Transport</keyword>
<evidence type="ECO:0000256" key="10">
    <source>
        <dbReference type="SAM" id="Phobius"/>
    </source>
</evidence>
<keyword evidence="13" id="KW-1185">Reference proteome</keyword>
<dbReference type="InterPro" id="IPR003280">
    <property type="entry name" value="2pore_dom_K_chnl"/>
</dbReference>
<protein>
    <submittedName>
        <fullName evidence="12">Potassium channel domain-containing protein</fullName>
    </submittedName>
</protein>
<evidence type="ECO:0000313" key="14">
    <source>
        <dbReference type="WormBase" id="C48E7.9"/>
    </source>
</evidence>
<keyword evidence="5 8" id="KW-0406">Ion transport</keyword>
<feature type="transmembrane region" description="Helical" evidence="10">
    <location>
        <begin position="209"/>
        <end position="226"/>
    </location>
</feature>
<dbReference type="UCSC" id="C48E7.9">
    <property type="organism name" value="c. elegans"/>
</dbReference>
<dbReference type="SMR" id="Q8IG65"/>
<dbReference type="Bgee" id="WBGene00006689">
    <property type="expression patterns" value="Expressed in material anatomical entity and 2 other cell types or tissues"/>
</dbReference>
<evidence type="ECO:0000256" key="9">
    <source>
        <dbReference type="SAM" id="MobiDB-lite"/>
    </source>
</evidence>
<evidence type="ECO:0000256" key="2">
    <source>
        <dbReference type="ARBA" id="ARBA00022448"/>
    </source>
</evidence>
<dbReference type="Gene3D" id="1.10.287.70">
    <property type="match status" value="1"/>
</dbReference>
<dbReference type="PANTHER" id="PTHR11003:SF109">
    <property type="entry name" value="POTASSIUM CHANNEL DOMAIN-CONTAINING PROTEIN"/>
    <property type="match status" value="1"/>
</dbReference>
<organism evidence="12 13">
    <name type="scientific">Caenorhabditis elegans</name>
    <dbReference type="NCBI Taxonomy" id="6239"/>
    <lineage>
        <taxon>Eukaryota</taxon>
        <taxon>Metazoa</taxon>
        <taxon>Ecdysozoa</taxon>
        <taxon>Nematoda</taxon>
        <taxon>Chromadorea</taxon>
        <taxon>Rhabditida</taxon>
        <taxon>Rhabditina</taxon>
        <taxon>Rhabditomorpha</taxon>
        <taxon>Rhabditoidea</taxon>
        <taxon>Rhabditidae</taxon>
        <taxon>Peloderinae</taxon>
        <taxon>Caenorhabditis</taxon>
    </lineage>
</organism>
<feature type="region of interest" description="Disordered" evidence="9">
    <location>
        <begin position="1"/>
        <end position="35"/>
    </location>
</feature>
<dbReference type="Pfam" id="PF07885">
    <property type="entry name" value="Ion_trans_2"/>
    <property type="match status" value="2"/>
</dbReference>
<dbReference type="IntAct" id="Q8IG65">
    <property type="interactions" value="1"/>
</dbReference>
<keyword evidence="7 8" id="KW-0407">Ion channel</keyword>
<evidence type="ECO:0000256" key="5">
    <source>
        <dbReference type="ARBA" id="ARBA00023065"/>
    </source>
</evidence>
<evidence type="ECO:0000256" key="1">
    <source>
        <dbReference type="ARBA" id="ARBA00004141"/>
    </source>
</evidence>
<gene>
    <name evidence="12 14" type="primary">twk-37</name>
    <name evidence="14" type="ORF">C48E7.9</name>
    <name evidence="12" type="ORF">CELE_C48E7.9</name>
</gene>
<feature type="transmembrane region" description="Helical" evidence="10">
    <location>
        <begin position="313"/>
        <end position="336"/>
    </location>
</feature>
<dbReference type="AGR" id="WB:WBGene00006689"/>
<dbReference type="InterPro" id="IPR013099">
    <property type="entry name" value="K_chnl_dom"/>
</dbReference>
<dbReference type="eggNOG" id="KOG1418">
    <property type="taxonomic scope" value="Eukaryota"/>
</dbReference>
<dbReference type="OMA" id="CITTIGY"/>
<dbReference type="GeneID" id="183583"/>
<feature type="domain" description="Potassium channel" evidence="11">
    <location>
        <begin position="269"/>
        <end position="336"/>
    </location>
</feature>
<evidence type="ECO:0000256" key="6">
    <source>
        <dbReference type="ARBA" id="ARBA00023136"/>
    </source>
</evidence>
<sequence>MVASNRRQSSSDSIPSNQKSHSSNHHTSNSDGMQTHTDRLINKFIKRQMEKSSPETQHLVRKQSILKFVERKSRAERPKPTKLRTILRKIRKFNTIIAFVVLVAYIIGGALLFWQIESRSDMNINEFKRNIRQKSIHIYNSMKGSKCGKLKKADNELNNNCIKEIFDLLYASNPPKHIEEFLDGLAYVITCITTIGYGELVCHTIAGKLVTVAYGIIGIALTLYVLRNNGKITLKICNLTLKIFAICVRKCGKKSAKYKMTVLKAFILLVTFWGFGALAIAVYEEFVFYDALYFSFSTFSTIGFGDFVPSGHISGTIICVLHFIDLSLISMVLVLVHHSMENRFMRVLELFDERHATDTLETNMISPGASQRKLAATTTAKE</sequence>
<dbReference type="PaxDb" id="6239-C48E7.9"/>
<name>Q8IG65_CAEEL</name>
<evidence type="ECO:0000256" key="8">
    <source>
        <dbReference type="RuleBase" id="RU003857"/>
    </source>
</evidence>
<dbReference type="SUPFAM" id="SSF81324">
    <property type="entry name" value="Voltage-gated potassium channels"/>
    <property type="match status" value="2"/>
</dbReference>
<dbReference type="EMBL" id="BX284601">
    <property type="protein sequence ID" value="CCD64212.1"/>
    <property type="molecule type" value="Genomic_DNA"/>
</dbReference>
<feature type="domain" description="Potassium channel" evidence="11">
    <location>
        <begin position="176"/>
        <end position="232"/>
    </location>
</feature>
<dbReference type="OrthoDB" id="297496at2759"/>